<dbReference type="PANTHER" id="PTHR38248">
    <property type="entry name" value="FUNK1 6"/>
    <property type="match status" value="1"/>
</dbReference>
<feature type="domain" description="Fungal-type protein kinase" evidence="1">
    <location>
        <begin position="110"/>
        <end position="481"/>
    </location>
</feature>
<accession>A0A8H3HIX8</accession>
<dbReference type="Gene3D" id="1.10.510.10">
    <property type="entry name" value="Transferase(Phosphotransferase) domain 1"/>
    <property type="match status" value="1"/>
</dbReference>
<proteinExistence type="predicted"/>
<dbReference type="InterPro" id="IPR011009">
    <property type="entry name" value="Kinase-like_dom_sf"/>
</dbReference>
<evidence type="ECO:0000259" key="1">
    <source>
        <dbReference type="Pfam" id="PF17667"/>
    </source>
</evidence>
<dbReference type="AlphaFoldDB" id="A0A8H3HIX8"/>
<dbReference type="SUPFAM" id="SSF56112">
    <property type="entry name" value="Protein kinase-like (PK-like)"/>
    <property type="match status" value="1"/>
</dbReference>
<evidence type="ECO:0000313" key="2">
    <source>
        <dbReference type="EMBL" id="CAE6517243.1"/>
    </source>
</evidence>
<dbReference type="Proteomes" id="UP000663843">
    <property type="component" value="Unassembled WGS sequence"/>
</dbReference>
<name>A0A8H3HIX8_9AGAM</name>
<reference evidence="2" key="1">
    <citation type="submission" date="2021-01" db="EMBL/GenBank/DDBJ databases">
        <authorList>
            <person name="Kaushik A."/>
        </authorList>
    </citation>
    <scope>NUCLEOTIDE SEQUENCE</scope>
    <source>
        <strain evidence="2">AG2-2IIIB</strain>
    </source>
</reference>
<organism evidence="2 3">
    <name type="scientific">Rhizoctonia solani</name>
    <dbReference type="NCBI Taxonomy" id="456999"/>
    <lineage>
        <taxon>Eukaryota</taxon>
        <taxon>Fungi</taxon>
        <taxon>Dikarya</taxon>
        <taxon>Basidiomycota</taxon>
        <taxon>Agaricomycotina</taxon>
        <taxon>Agaricomycetes</taxon>
        <taxon>Cantharellales</taxon>
        <taxon>Ceratobasidiaceae</taxon>
        <taxon>Rhizoctonia</taxon>
    </lineage>
</organism>
<sequence length="824" mass="93752">MDSGPYLEDEIRGDIYYDPDFVKNFLVIKKTKRPLLEKELNKRNTRSTLDNSITAENELYSPILNHLRIIKEAVDTIRTRLNLGVLGTSFYDSHNVIIPGGGTDIRLLKPDLALFEDHSPNRRSWETLMVPIEVKAKHTYLKVGMKQLARYARAIFAHQIHRRHLYGVVICKWAATFVRFDRSGIVYSEPIDMLDDPKGFRQAFAGLMMLDRNAFGYDTAFTTEYMTGGKLEYYVDLPTLAFPSDNTERNPLPVTGLSGNSIPQSSTLQDAPARRFKVMECLCHRKSIRGCATTVLRLHEAQKRAVLPKSGEPPTGRMTRNRARLQQLQESESQWEEAPGGPDYVLKLMWREPENQQEGEVLTRLEGAYGVVQCQWYSDVLQWGVDCHEPGATSCDQCHDVTPTREVWRVKNLEDLCVQVAEEKEGSEPQHAEVEVDYRVGELHAHRAARIYAWTLFSTVGKPLQAAESLRQFLEAILDAMLGEFRPISSQAVEINPKNYSGYWQVFNQGILHRDISDGNVLIANPGQGYKLRKWKLHQELVAHEGQQTAGAHDYPLAESRKIAHKTIAELGRDPIGFLGDFDLAKTHYKMECKAVGRVPARAKNTHTLMPDSKEKIDMEPPAKRPRLEADAPIVTQHGKQSKECAPSAVLRSREKSSKLMDFRTGTPPFMSVRVSRVREGVTYEHNFIDDLESFFWVILWCVVEHTDHGSDEDGNENQRTEGALTILHQLDRADSDFITMAYSKVRLLLSCTTSEDHPDYSIKHDLQSCQNTWASNPVMIDVIRDLGAHFYKIVLERNSFSSYDPVIQFPTLIKIISQGLERL</sequence>
<evidence type="ECO:0000313" key="3">
    <source>
        <dbReference type="Proteomes" id="UP000663843"/>
    </source>
</evidence>
<dbReference type="InterPro" id="IPR040976">
    <property type="entry name" value="Pkinase_fungal"/>
</dbReference>
<gene>
    <name evidence="2" type="ORF">RDB_LOCUS160888</name>
</gene>
<dbReference type="PANTHER" id="PTHR38248:SF2">
    <property type="entry name" value="FUNK1 11"/>
    <property type="match status" value="1"/>
</dbReference>
<protein>
    <recommendedName>
        <fullName evidence="1">Fungal-type protein kinase domain-containing protein</fullName>
    </recommendedName>
</protein>
<dbReference type="Pfam" id="PF17667">
    <property type="entry name" value="Pkinase_fungal"/>
    <property type="match status" value="2"/>
</dbReference>
<feature type="domain" description="Fungal-type protein kinase" evidence="1">
    <location>
        <begin position="659"/>
        <end position="702"/>
    </location>
</feature>
<comment type="caution">
    <text evidence="2">The sequence shown here is derived from an EMBL/GenBank/DDBJ whole genome shotgun (WGS) entry which is preliminary data.</text>
</comment>
<dbReference type="EMBL" id="CAJMWT010006511">
    <property type="protein sequence ID" value="CAE6517243.1"/>
    <property type="molecule type" value="Genomic_DNA"/>
</dbReference>